<feature type="signal peptide" evidence="2">
    <location>
        <begin position="1"/>
        <end position="46"/>
    </location>
</feature>
<dbReference type="KEGG" id="dmm:dnm_063910"/>
<proteinExistence type="predicted"/>
<dbReference type="PANTHER" id="PTHR10151:SF120">
    <property type="entry name" value="BIS(5'-ADENOSYL)-TRIPHOSPHATASE"/>
    <property type="match status" value="1"/>
</dbReference>
<sequence>MTAELSIKPIYFGRRSVCMSKKFTMCMLPLLILSLTLVLPSTNCQGAENSENPYTGVLSAVTNMYHPERFPDIYLVTQPNCLFTSRSSYEKIQNGEKPSTVASHGSVWNYDTDVPIIFYGKGIKKGYLGGEANLVDIAPTLAYLTGVQRPSAARGRVLHEILEPESATWNSEERPKVVVLFSLDQGRTDYLSVFEDAFSFLKQNIIAQGAFFTQGRITYAKTATAVSHSSVGTGTIPGIHGVLGNNVMLSDGSFPLTINDGNATDYGHGDLSPHNLLAATLADELDRRYNNQSIVLSSSSYARAAIGVAGHGAWYDDSDYTYAGADKDIVFSCNRYSGLPYTNTDYYHLPDYLKTENNPDIHIKNWLKKYYGLDVESTPWTHDLTLTDSGPYSASDDPVGHASAVFPWNEAYSFSHALTDEDEAEPHTLQRYQDYDPDMTVLSKKYYNTSVSPFLDLWNNDLNLMIMEKENVGQDNIPDFTFFHIKSLDIVGHNYGVYSGEIYNYMFFADYMIRKVIKWLDHNVGQGNYTCVFFSDHGANNVITNGTWIVKEDVTEAMEAKFGASVLRESAGDQIWLDTEVMKQANVSSEDVATWMEENFDWVMRAYTKKEVSGETETVTCTCSDGDDCCFISSAFGESGAELRILVFLVLTLTAIMIYLIFTGIGRRAITDAHGKK</sequence>
<dbReference type="InterPro" id="IPR002591">
    <property type="entry name" value="Phosphodiest/P_Trfase"/>
</dbReference>
<name>A0A975GQW4_9BACT</name>
<keyword evidence="1" id="KW-0472">Membrane</keyword>
<accession>A0A975GQW4</accession>
<evidence type="ECO:0000313" key="4">
    <source>
        <dbReference type="Proteomes" id="UP000663722"/>
    </source>
</evidence>
<dbReference type="InterPro" id="IPR017850">
    <property type="entry name" value="Alkaline_phosphatase_core_sf"/>
</dbReference>
<feature type="chain" id="PRO_5037790411" evidence="2">
    <location>
        <begin position="47"/>
        <end position="677"/>
    </location>
</feature>
<protein>
    <submittedName>
        <fullName evidence="3">Phosphodiesterase/nucleotide pyrophosphatase/phosphate transferase family protein</fullName>
    </submittedName>
</protein>
<keyword evidence="3" id="KW-0808">Transferase</keyword>
<evidence type="ECO:0000313" key="3">
    <source>
        <dbReference type="EMBL" id="QTA90330.1"/>
    </source>
</evidence>
<dbReference type="Pfam" id="PF01663">
    <property type="entry name" value="Phosphodiest"/>
    <property type="match status" value="1"/>
</dbReference>
<reference evidence="3" key="1">
    <citation type="journal article" date="2021" name="Microb. Physiol.">
        <title>Proteogenomic Insights into the Physiology of Marine, Sulfate-Reducing, Filamentous Desulfonema limicola and Desulfonema magnum.</title>
        <authorList>
            <person name="Schnaars V."/>
            <person name="Wohlbrand L."/>
            <person name="Scheve S."/>
            <person name="Hinrichs C."/>
            <person name="Reinhardt R."/>
            <person name="Rabus R."/>
        </authorList>
    </citation>
    <scope>NUCLEOTIDE SEQUENCE</scope>
    <source>
        <strain evidence="3">4be13</strain>
    </source>
</reference>
<dbReference type="Proteomes" id="UP000663722">
    <property type="component" value="Chromosome"/>
</dbReference>
<gene>
    <name evidence="3" type="ORF">dnm_063910</name>
</gene>
<dbReference type="AlphaFoldDB" id="A0A975GQW4"/>
<dbReference type="Gene3D" id="3.40.720.10">
    <property type="entry name" value="Alkaline Phosphatase, subunit A"/>
    <property type="match status" value="2"/>
</dbReference>
<keyword evidence="4" id="KW-1185">Reference proteome</keyword>
<keyword evidence="2" id="KW-0732">Signal</keyword>
<dbReference type="GO" id="GO:0016740">
    <property type="term" value="F:transferase activity"/>
    <property type="evidence" value="ECO:0007669"/>
    <property type="project" value="UniProtKB-KW"/>
</dbReference>
<keyword evidence="1" id="KW-1133">Transmembrane helix</keyword>
<dbReference type="EMBL" id="CP061800">
    <property type="protein sequence ID" value="QTA90330.1"/>
    <property type="molecule type" value="Genomic_DNA"/>
</dbReference>
<dbReference type="PANTHER" id="PTHR10151">
    <property type="entry name" value="ECTONUCLEOTIDE PYROPHOSPHATASE/PHOSPHODIESTERASE"/>
    <property type="match status" value="1"/>
</dbReference>
<dbReference type="GO" id="GO:0016787">
    <property type="term" value="F:hydrolase activity"/>
    <property type="evidence" value="ECO:0007669"/>
    <property type="project" value="UniProtKB-ARBA"/>
</dbReference>
<organism evidence="3 4">
    <name type="scientific">Desulfonema magnum</name>
    <dbReference type="NCBI Taxonomy" id="45655"/>
    <lineage>
        <taxon>Bacteria</taxon>
        <taxon>Pseudomonadati</taxon>
        <taxon>Thermodesulfobacteriota</taxon>
        <taxon>Desulfobacteria</taxon>
        <taxon>Desulfobacterales</taxon>
        <taxon>Desulfococcaceae</taxon>
        <taxon>Desulfonema</taxon>
    </lineage>
</organism>
<feature type="transmembrane region" description="Helical" evidence="1">
    <location>
        <begin position="643"/>
        <end position="662"/>
    </location>
</feature>
<keyword evidence="1" id="KW-0812">Transmembrane</keyword>
<dbReference type="SUPFAM" id="SSF53649">
    <property type="entry name" value="Alkaline phosphatase-like"/>
    <property type="match status" value="2"/>
</dbReference>
<evidence type="ECO:0000256" key="2">
    <source>
        <dbReference type="SAM" id="SignalP"/>
    </source>
</evidence>
<evidence type="ECO:0000256" key="1">
    <source>
        <dbReference type="SAM" id="Phobius"/>
    </source>
</evidence>